<evidence type="ECO:0000313" key="5">
    <source>
        <dbReference type="EMBL" id="AWM38100.1"/>
    </source>
</evidence>
<dbReference type="InterPro" id="IPR003593">
    <property type="entry name" value="AAA+_ATPase"/>
</dbReference>
<gene>
    <name evidence="5" type="ORF">C1280_14600</name>
</gene>
<feature type="domain" description="AAA+ ATPase" evidence="4">
    <location>
        <begin position="48"/>
        <end position="189"/>
    </location>
</feature>
<evidence type="ECO:0000256" key="2">
    <source>
        <dbReference type="ARBA" id="ARBA00022840"/>
    </source>
</evidence>
<dbReference type="CDD" id="cd00009">
    <property type="entry name" value="AAA"/>
    <property type="match status" value="1"/>
</dbReference>
<dbReference type="PANTHER" id="PTHR42759">
    <property type="entry name" value="MOXR FAMILY PROTEIN"/>
    <property type="match status" value="1"/>
</dbReference>
<dbReference type="SMART" id="SM00382">
    <property type="entry name" value="AAA"/>
    <property type="match status" value="1"/>
</dbReference>
<reference evidence="5 6" key="1">
    <citation type="submission" date="2018-01" db="EMBL/GenBank/DDBJ databases">
        <title>G. obscuriglobus.</title>
        <authorList>
            <person name="Franke J."/>
            <person name="Blomberg W."/>
            <person name="Selmecki A."/>
        </authorList>
    </citation>
    <scope>NUCLEOTIDE SEQUENCE [LARGE SCALE GENOMIC DNA]</scope>
    <source>
        <strain evidence="5 6">DSM 5831</strain>
    </source>
</reference>
<dbReference type="KEGG" id="gog:C1280_14600"/>
<dbReference type="SUPFAM" id="SSF52540">
    <property type="entry name" value="P-loop containing nucleoside triphosphate hydrolases"/>
    <property type="match status" value="1"/>
</dbReference>
<evidence type="ECO:0000313" key="6">
    <source>
        <dbReference type="Proteomes" id="UP000245802"/>
    </source>
</evidence>
<dbReference type="GO" id="GO:0005524">
    <property type="term" value="F:ATP binding"/>
    <property type="evidence" value="ECO:0007669"/>
    <property type="project" value="UniProtKB-KW"/>
</dbReference>
<keyword evidence="2" id="KW-0067">ATP-binding</keyword>
<dbReference type="EMBL" id="CP025958">
    <property type="protein sequence ID" value="AWM38100.1"/>
    <property type="molecule type" value="Genomic_DNA"/>
</dbReference>
<dbReference type="Pfam" id="PF07726">
    <property type="entry name" value="AAA_3"/>
    <property type="match status" value="1"/>
</dbReference>
<dbReference type="Pfam" id="PF17863">
    <property type="entry name" value="AAA_lid_2"/>
    <property type="match status" value="1"/>
</dbReference>
<proteinExistence type="inferred from homology"/>
<dbReference type="Gene3D" id="3.40.50.300">
    <property type="entry name" value="P-loop containing nucleotide triphosphate hydrolases"/>
    <property type="match status" value="1"/>
</dbReference>
<dbReference type="InterPro" id="IPR027417">
    <property type="entry name" value="P-loop_NTPase"/>
</dbReference>
<dbReference type="AlphaFoldDB" id="A0A2Z3HAE1"/>
<dbReference type="PANTHER" id="PTHR42759:SF5">
    <property type="entry name" value="METHANOL DEHYDROGENASE REGULATOR"/>
    <property type="match status" value="1"/>
</dbReference>
<dbReference type="Proteomes" id="UP000245802">
    <property type="component" value="Chromosome"/>
</dbReference>
<dbReference type="RefSeq" id="WP_010033668.1">
    <property type="nucleotide sequence ID" value="NZ_CP025958.1"/>
</dbReference>
<dbReference type="InterPro" id="IPR041628">
    <property type="entry name" value="ChlI/MoxR_AAA_lid"/>
</dbReference>
<keyword evidence="6" id="KW-1185">Reference proteome</keyword>
<dbReference type="GO" id="GO:0016887">
    <property type="term" value="F:ATP hydrolysis activity"/>
    <property type="evidence" value="ECO:0007669"/>
    <property type="project" value="InterPro"/>
</dbReference>
<name>A0A2Z3HAE1_9BACT</name>
<dbReference type="OrthoDB" id="9808397at2"/>
<accession>A0A2Z3HAE1</accession>
<sequence>MPPEGNGSSAPREPRELAALLQTLQTNIGRVFLGKPEVVRLACVALLAEGHLLLDDVPGVGKTLLAKALARSLACKFNRIQFTPDLLPGDLLGVTIYRSQTGEFLFQPGPVFAEVVLADEINRATPRTQSALLEAMQERQVTVDGNTRPLGPPFLVVATQNPHEFEGTYPLPESQLDRFTLRVKVGYPDREAERAILTQHRAGEPVESLKPVLTPADVIALQTHVRTVRVDAAIADYILDLIGATRTHPELALGASTRGALAMYRAVQALAVTSGRDYAVPDDVKALAEPVLAHRIVTRSWAAGGHPDAGPVVREILTKLKVPA</sequence>
<dbReference type="Gene3D" id="1.10.8.80">
    <property type="entry name" value="Magnesium chelatase subunit I, C-Terminal domain"/>
    <property type="match status" value="1"/>
</dbReference>
<evidence type="ECO:0000256" key="1">
    <source>
        <dbReference type="ARBA" id="ARBA00022741"/>
    </source>
</evidence>
<evidence type="ECO:0000256" key="3">
    <source>
        <dbReference type="ARBA" id="ARBA00061607"/>
    </source>
</evidence>
<comment type="similarity">
    <text evidence="3">Belongs to the MoxR family.</text>
</comment>
<dbReference type="FunFam" id="3.40.50.300:FF:000640">
    <property type="entry name" value="MoxR family ATPase"/>
    <property type="match status" value="1"/>
</dbReference>
<keyword evidence="1" id="KW-0547">Nucleotide-binding</keyword>
<organism evidence="5 6">
    <name type="scientific">Gemmata obscuriglobus</name>
    <dbReference type="NCBI Taxonomy" id="114"/>
    <lineage>
        <taxon>Bacteria</taxon>
        <taxon>Pseudomonadati</taxon>
        <taxon>Planctomycetota</taxon>
        <taxon>Planctomycetia</taxon>
        <taxon>Gemmatales</taxon>
        <taxon>Gemmataceae</taxon>
        <taxon>Gemmata</taxon>
    </lineage>
</organism>
<dbReference type="PIRSF" id="PIRSF002849">
    <property type="entry name" value="AAA_ATPase_chaperone_MoxR_prd"/>
    <property type="match status" value="1"/>
</dbReference>
<dbReference type="InterPro" id="IPR050764">
    <property type="entry name" value="CbbQ/NirQ/NorQ/GpvN"/>
</dbReference>
<evidence type="ECO:0000259" key="4">
    <source>
        <dbReference type="SMART" id="SM00382"/>
    </source>
</evidence>
<dbReference type="InterPro" id="IPR011703">
    <property type="entry name" value="ATPase_AAA-3"/>
</dbReference>
<protein>
    <submittedName>
        <fullName evidence="5">ATPase</fullName>
    </submittedName>
</protein>